<evidence type="ECO:0000256" key="1">
    <source>
        <dbReference type="SAM" id="SignalP"/>
    </source>
</evidence>
<keyword evidence="3" id="KW-1185">Reference proteome</keyword>
<protein>
    <submittedName>
        <fullName evidence="2">Uncharacterized protein</fullName>
    </submittedName>
</protein>
<proteinExistence type="predicted"/>
<name>A0A517MM45_9BACT</name>
<evidence type="ECO:0000313" key="2">
    <source>
        <dbReference type="EMBL" id="QDS95958.1"/>
    </source>
</evidence>
<dbReference type="EMBL" id="CP036262">
    <property type="protein sequence ID" value="QDS95958.1"/>
    <property type="molecule type" value="Genomic_DNA"/>
</dbReference>
<evidence type="ECO:0000313" key="3">
    <source>
        <dbReference type="Proteomes" id="UP000320672"/>
    </source>
</evidence>
<keyword evidence="1" id="KW-0732">Signal</keyword>
<dbReference type="AlphaFoldDB" id="A0A517MM45"/>
<sequence length="133" mass="14180" precursor="true">MFRLSIHLCLIACLLACPTRCLTHGCGQSRELDQGLQVSCCDACEGSQSPEDPSSDSDSGCDCGQCICHGALASDETIDIGTLDLLSLDIPLNVSLPIVEQLLQRVNVTVGPPRSWQPNCGRDVCIAHQSLLI</sequence>
<gene>
    <name evidence="2" type="ORF">FF011L_47600</name>
</gene>
<reference evidence="2 3" key="1">
    <citation type="submission" date="2019-02" db="EMBL/GenBank/DDBJ databases">
        <title>Deep-cultivation of Planctomycetes and their phenomic and genomic characterization uncovers novel biology.</title>
        <authorList>
            <person name="Wiegand S."/>
            <person name="Jogler M."/>
            <person name="Boedeker C."/>
            <person name="Pinto D."/>
            <person name="Vollmers J."/>
            <person name="Rivas-Marin E."/>
            <person name="Kohn T."/>
            <person name="Peeters S.H."/>
            <person name="Heuer A."/>
            <person name="Rast P."/>
            <person name="Oberbeckmann S."/>
            <person name="Bunk B."/>
            <person name="Jeske O."/>
            <person name="Meyerdierks A."/>
            <person name="Storesund J.E."/>
            <person name="Kallscheuer N."/>
            <person name="Luecker S."/>
            <person name="Lage O.M."/>
            <person name="Pohl T."/>
            <person name="Merkel B.J."/>
            <person name="Hornburger P."/>
            <person name="Mueller R.-W."/>
            <person name="Bruemmer F."/>
            <person name="Labrenz M."/>
            <person name="Spormann A.M."/>
            <person name="Op den Camp H."/>
            <person name="Overmann J."/>
            <person name="Amann R."/>
            <person name="Jetten M.S.M."/>
            <person name="Mascher T."/>
            <person name="Medema M.H."/>
            <person name="Devos D.P."/>
            <person name="Kaster A.-K."/>
            <person name="Ovreas L."/>
            <person name="Rohde M."/>
            <person name="Galperin M.Y."/>
            <person name="Jogler C."/>
        </authorList>
    </citation>
    <scope>NUCLEOTIDE SEQUENCE [LARGE SCALE GENOMIC DNA]</scope>
    <source>
        <strain evidence="2 3">FF011L</strain>
    </source>
</reference>
<dbReference type="Proteomes" id="UP000320672">
    <property type="component" value="Chromosome"/>
</dbReference>
<dbReference type="RefSeq" id="WP_145354172.1">
    <property type="nucleotide sequence ID" value="NZ_CP036262.1"/>
</dbReference>
<dbReference type="KEGG" id="rml:FF011L_47600"/>
<organism evidence="2 3">
    <name type="scientific">Roseimaritima multifibrata</name>
    <dbReference type="NCBI Taxonomy" id="1930274"/>
    <lineage>
        <taxon>Bacteria</taxon>
        <taxon>Pseudomonadati</taxon>
        <taxon>Planctomycetota</taxon>
        <taxon>Planctomycetia</taxon>
        <taxon>Pirellulales</taxon>
        <taxon>Pirellulaceae</taxon>
        <taxon>Roseimaritima</taxon>
    </lineage>
</organism>
<feature type="signal peptide" evidence="1">
    <location>
        <begin position="1"/>
        <end position="23"/>
    </location>
</feature>
<feature type="chain" id="PRO_5021788007" evidence="1">
    <location>
        <begin position="24"/>
        <end position="133"/>
    </location>
</feature>
<accession>A0A517MM45</accession>